<dbReference type="VEuPathDB" id="FungiDB:PC110_g3915"/>
<proteinExistence type="predicted"/>
<dbReference type="GO" id="GO:0005764">
    <property type="term" value="C:lysosome"/>
    <property type="evidence" value="ECO:0007669"/>
    <property type="project" value="TreeGrafter"/>
</dbReference>
<dbReference type="PANTHER" id="PTHR11247">
    <property type="entry name" value="PALMITOYL-PROTEIN THIOESTERASE/DOLICHYLDIPHOSPHATASE 1"/>
    <property type="match status" value="1"/>
</dbReference>
<dbReference type="Proteomes" id="UP000688947">
    <property type="component" value="Unassembled WGS sequence"/>
</dbReference>
<evidence type="ECO:0000313" key="2">
    <source>
        <dbReference type="EMBL" id="KAG6958475.1"/>
    </source>
</evidence>
<evidence type="ECO:0008006" key="4">
    <source>
        <dbReference type="Google" id="ProtNLM"/>
    </source>
</evidence>
<dbReference type="PANTHER" id="PTHR11247:SF8">
    <property type="entry name" value="PALMITOYL-PROTEIN THIOESTERASE 1"/>
    <property type="match status" value="1"/>
</dbReference>
<dbReference type="OrthoDB" id="155976at2759"/>
<evidence type="ECO:0000256" key="1">
    <source>
        <dbReference type="ARBA" id="ARBA00022801"/>
    </source>
</evidence>
<sequence length="424" mass="47287">MTSTSQNKLLPVFYFHGLTANSTSGDNLKAEFASEGRPFVALCFSEGVHSLGAIKHQIPKAITEIRAVVANDSRFEGGYVFMGHSMGGLIARAAIEEMDDHKVHTLVTLASPYYGLFYGPQEADRVPAQQLPAGLGELMLSPSVFNFSAYSSVQCRGKMQKDLALLSLDAEVQSSNAFINLAWIPVRGAWLASNPVQPTYINANVCGSSDAQCEAEKQRRKSNFLKLKAVHAFASPNDGVAAPWQTGVFGHYSEVDSLEKIESGFESLTMLDMKETVEYKEDLYGLRTLDERGAVFRHVVPNVPHTGWLFDTPLMGKDGMCKFDDVFDSHNDTFLYGYGWNASVALQYQTNRVVLHAYLDTPVFEQPEVRHPRMVIEYDDTVDHDSMFRFVWNCPFKASGDIALRKHLNHYHGIWFNQGRHGAP</sequence>
<dbReference type="GO" id="GO:0016790">
    <property type="term" value="F:thiolester hydrolase activity"/>
    <property type="evidence" value="ECO:0007669"/>
    <property type="project" value="TreeGrafter"/>
</dbReference>
<dbReference type="AlphaFoldDB" id="A0A8T1UA29"/>
<keyword evidence="1" id="KW-0378">Hydrolase</keyword>
<organism evidence="2 3">
    <name type="scientific">Phytophthora cactorum</name>
    <dbReference type="NCBI Taxonomy" id="29920"/>
    <lineage>
        <taxon>Eukaryota</taxon>
        <taxon>Sar</taxon>
        <taxon>Stramenopiles</taxon>
        <taxon>Oomycota</taxon>
        <taxon>Peronosporomycetes</taxon>
        <taxon>Peronosporales</taxon>
        <taxon>Peronosporaceae</taxon>
        <taxon>Phytophthora</taxon>
    </lineage>
</organism>
<gene>
    <name evidence="2" type="ORF">JG687_00009373</name>
</gene>
<name>A0A8T1UA29_9STRA</name>
<dbReference type="Pfam" id="PF02089">
    <property type="entry name" value="Palm_thioest"/>
    <property type="match status" value="2"/>
</dbReference>
<comment type="caution">
    <text evidence="2">The sequence shown here is derived from an EMBL/GenBank/DDBJ whole genome shotgun (WGS) entry which is preliminary data.</text>
</comment>
<accession>A0A8T1UA29</accession>
<dbReference type="VEuPathDB" id="FungiDB:PC110_g3920"/>
<protein>
    <recommendedName>
        <fullName evidence="4">Alpha/Beta hydrolase fold</fullName>
    </recommendedName>
</protein>
<evidence type="ECO:0000313" key="3">
    <source>
        <dbReference type="Proteomes" id="UP000688947"/>
    </source>
</evidence>
<dbReference type="EMBL" id="JAENGZ010000485">
    <property type="protein sequence ID" value="KAG6958475.1"/>
    <property type="molecule type" value="Genomic_DNA"/>
</dbReference>
<reference evidence="2" key="1">
    <citation type="submission" date="2021-01" db="EMBL/GenBank/DDBJ databases">
        <title>Phytophthora aleatoria, a newly-described species from Pinus radiata is distinct from Phytophthora cactorum isolates based on comparative genomics.</title>
        <authorList>
            <person name="Mcdougal R."/>
            <person name="Panda P."/>
            <person name="Williams N."/>
            <person name="Studholme D.J."/>
        </authorList>
    </citation>
    <scope>NUCLEOTIDE SEQUENCE</scope>
    <source>
        <strain evidence="2">NZFS 3830</strain>
    </source>
</reference>